<dbReference type="GO" id="GO:0016887">
    <property type="term" value="F:ATP hydrolysis activity"/>
    <property type="evidence" value="ECO:0007669"/>
    <property type="project" value="InterPro"/>
</dbReference>
<dbReference type="SUPFAM" id="SSF90123">
    <property type="entry name" value="ABC transporter transmembrane region"/>
    <property type="match status" value="1"/>
</dbReference>
<dbReference type="PROSITE" id="PS00211">
    <property type="entry name" value="ABC_TRANSPORTER_1"/>
    <property type="match status" value="1"/>
</dbReference>
<dbReference type="PANTHER" id="PTHR24221:SF654">
    <property type="entry name" value="ATP-BINDING CASSETTE SUB-FAMILY B MEMBER 6"/>
    <property type="match status" value="1"/>
</dbReference>
<dbReference type="GO" id="GO:0140359">
    <property type="term" value="F:ABC-type transporter activity"/>
    <property type="evidence" value="ECO:0007669"/>
    <property type="project" value="InterPro"/>
</dbReference>
<feature type="transmembrane region" description="Helical" evidence="8">
    <location>
        <begin position="68"/>
        <end position="88"/>
    </location>
</feature>
<gene>
    <name evidence="11" type="ORF">COV05_04180</name>
</gene>
<dbReference type="GO" id="GO:0034040">
    <property type="term" value="F:ATPase-coupled lipid transmembrane transporter activity"/>
    <property type="evidence" value="ECO:0007669"/>
    <property type="project" value="TreeGrafter"/>
</dbReference>
<evidence type="ECO:0000313" key="12">
    <source>
        <dbReference type="Proteomes" id="UP000231436"/>
    </source>
</evidence>
<evidence type="ECO:0000256" key="7">
    <source>
        <dbReference type="ARBA" id="ARBA00023136"/>
    </source>
</evidence>
<dbReference type="Pfam" id="PF00005">
    <property type="entry name" value="ABC_tran"/>
    <property type="match status" value="1"/>
</dbReference>
<dbReference type="Proteomes" id="UP000231436">
    <property type="component" value="Unassembled WGS sequence"/>
</dbReference>
<evidence type="ECO:0000256" key="3">
    <source>
        <dbReference type="ARBA" id="ARBA00022692"/>
    </source>
</evidence>
<evidence type="ECO:0000256" key="1">
    <source>
        <dbReference type="ARBA" id="ARBA00004651"/>
    </source>
</evidence>
<dbReference type="Gene3D" id="3.40.50.300">
    <property type="entry name" value="P-loop containing nucleotide triphosphate hydrolases"/>
    <property type="match status" value="1"/>
</dbReference>
<sequence length="592" mass="67711">MKNTEKIQTRQILKVYWEHARRYKGRLFLILFLIGISNILDVIAPLFYKRFFDLLSGDLPADPDQLPSLLVGTLIIVAVIHGGMWVMWRVSNLISNWFQPRMMADLEQTSLAHLHEHSYKFFSNNFAGSLVRKVSRLSRSFEDVADQIQYHFIPLTIVLTGNLIVLATRSTFLALILLVWVVSFMVFNILYARWKLKYDFRRAAIDSEATGIAADSITNAVTVKLFTGKGFEKTLYKEVTERLRRSNTFTWNLAEILEAFQSAFMFAIEFIIMYYAVKLWQQGVLTIGDFALIQGYLIGIFMKIWDFGRAVRRVFTALADADEMVEILQMPIEIKDARTAKELQVQTGRIEFQNVFFSFNKTRRILRDMNLVIESGEKIALVGPSGAGKSTITKLLFRFYDVERGKILIGNQNIAKVTQESLRENLALVPQEPILFHRTVMENIRYGRRDATDEEVIESAKKAHAHEFIESLSQGYETFVGERGVKLSGGERQRIAIARAILKNAPILVLDEATSSLDSESELLIQQALEELMKGKTTIVIAHRLSTIMKMDRILVIDEGQVVDSGTHDQLLKKKTNIYKKLWEIQAGGFLE</sequence>
<dbReference type="SMART" id="SM00382">
    <property type="entry name" value="AAA"/>
    <property type="match status" value="1"/>
</dbReference>
<dbReference type="SUPFAM" id="SSF52540">
    <property type="entry name" value="P-loop containing nucleoside triphosphate hydrolases"/>
    <property type="match status" value="1"/>
</dbReference>
<dbReference type="FunFam" id="3.40.50.300:FF:000287">
    <property type="entry name" value="Multidrug ABC transporter ATP-binding protein"/>
    <property type="match status" value="1"/>
</dbReference>
<keyword evidence="7 8" id="KW-0472">Membrane</keyword>
<keyword evidence="2" id="KW-0813">Transport</keyword>
<dbReference type="EMBL" id="PFEU01000018">
    <property type="protein sequence ID" value="PJE76538.1"/>
    <property type="molecule type" value="Genomic_DNA"/>
</dbReference>
<feature type="transmembrane region" description="Helical" evidence="8">
    <location>
        <begin position="283"/>
        <end position="305"/>
    </location>
</feature>
<dbReference type="Gene3D" id="1.20.1560.10">
    <property type="entry name" value="ABC transporter type 1, transmembrane domain"/>
    <property type="match status" value="1"/>
</dbReference>
<organism evidence="11 12">
    <name type="scientific">Candidatus Uhrbacteria bacterium CG10_big_fil_rev_8_21_14_0_10_48_16</name>
    <dbReference type="NCBI Taxonomy" id="1975038"/>
    <lineage>
        <taxon>Bacteria</taxon>
        <taxon>Candidatus Uhriibacteriota</taxon>
    </lineage>
</organism>
<feature type="transmembrane region" description="Helical" evidence="8">
    <location>
        <begin position="27"/>
        <end position="48"/>
    </location>
</feature>
<evidence type="ECO:0000256" key="8">
    <source>
        <dbReference type="SAM" id="Phobius"/>
    </source>
</evidence>
<keyword evidence="3 8" id="KW-0812">Transmembrane</keyword>
<feature type="domain" description="ABC transporter" evidence="9">
    <location>
        <begin position="350"/>
        <end position="584"/>
    </location>
</feature>
<accession>A0A2M8LGH8</accession>
<keyword evidence="4" id="KW-0547">Nucleotide-binding</keyword>
<keyword evidence="6 8" id="KW-1133">Transmembrane helix</keyword>
<evidence type="ECO:0000256" key="5">
    <source>
        <dbReference type="ARBA" id="ARBA00022840"/>
    </source>
</evidence>
<dbReference type="InterPro" id="IPR003439">
    <property type="entry name" value="ABC_transporter-like_ATP-bd"/>
</dbReference>
<reference evidence="12" key="1">
    <citation type="submission" date="2017-09" db="EMBL/GenBank/DDBJ databases">
        <title>Depth-based differentiation of microbial function through sediment-hosted aquifers and enrichment of novel symbionts in the deep terrestrial subsurface.</title>
        <authorList>
            <person name="Probst A.J."/>
            <person name="Ladd B."/>
            <person name="Jarett J.K."/>
            <person name="Geller-Mcgrath D.E."/>
            <person name="Sieber C.M.K."/>
            <person name="Emerson J.B."/>
            <person name="Anantharaman K."/>
            <person name="Thomas B.C."/>
            <person name="Malmstrom R."/>
            <person name="Stieglmeier M."/>
            <person name="Klingl A."/>
            <person name="Woyke T."/>
            <person name="Ryan C.M."/>
            <person name="Banfield J.F."/>
        </authorList>
    </citation>
    <scope>NUCLEOTIDE SEQUENCE [LARGE SCALE GENOMIC DNA]</scope>
</reference>
<proteinExistence type="predicted"/>
<dbReference type="GO" id="GO:0005524">
    <property type="term" value="F:ATP binding"/>
    <property type="evidence" value="ECO:0007669"/>
    <property type="project" value="UniProtKB-KW"/>
</dbReference>
<dbReference type="InterPro" id="IPR003593">
    <property type="entry name" value="AAA+_ATPase"/>
</dbReference>
<evidence type="ECO:0000256" key="4">
    <source>
        <dbReference type="ARBA" id="ARBA00022741"/>
    </source>
</evidence>
<dbReference type="InterPro" id="IPR039421">
    <property type="entry name" value="Type_1_exporter"/>
</dbReference>
<feature type="domain" description="ABC transmembrane type-1" evidence="10">
    <location>
        <begin position="28"/>
        <end position="302"/>
    </location>
</feature>
<dbReference type="PROSITE" id="PS50893">
    <property type="entry name" value="ABC_TRANSPORTER_2"/>
    <property type="match status" value="1"/>
</dbReference>
<feature type="transmembrane region" description="Helical" evidence="8">
    <location>
        <begin position="148"/>
        <end position="166"/>
    </location>
</feature>
<comment type="subcellular location">
    <subcellularLocation>
        <location evidence="1">Cell membrane</location>
        <topology evidence="1">Multi-pass membrane protein</topology>
    </subcellularLocation>
</comment>
<evidence type="ECO:0000256" key="6">
    <source>
        <dbReference type="ARBA" id="ARBA00022989"/>
    </source>
</evidence>
<dbReference type="PANTHER" id="PTHR24221">
    <property type="entry name" value="ATP-BINDING CASSETTE SUB-FAMILY B"/>
    <property type="match status" value="1"/>
</dbReference>
<dbReference type="GO" id="GO:0005886">
    <property type="term" value="C:plasma membrane"/>
    <property type="evidence" value="ECO:0007669"/>
    <property type="project" value="UniProtKB-SubCell"/>
</dbReference>
<feature type="transmembrane region" description="Helical" evidence="8">
    <location>
        <begin position="253"/>
        <end position="277"/>
    </location>
</feature>
<protein>
    <submittedName>
        <fullName evidence="11">ABC transporter ATP-binding protein</fullName>
    </submittedName>
</protein>
<evidence type="ECO:0000313" key="11">
    <source>
        <dbReference type="EMBL" id="PJE76538.1"/>
    </source>
</evidence>
<dbReference type="InterPro" id="IPR036640">
    <property type="entry name" value="ABC1_TM_sf"/>
</dbReference>
<evidence type="ECO:0000259" key="9">
    <source>
        <dbReference type="PROSITE" id="PS50893"/>
    </source>
</evidence>
<dbReference type="InterPro" id="IPR017871">
    <property type="entry name" value="ABC_transporter-like_CS"/>
</dbReference>
<name>A0A2M8LGH8_9BACT</name>
<dbReference type="Pfam" id="PF00664">
    <property type="entry name" value="ABC_membrane"/>
    <property type="match status" value="1"/>
</dbReference>
<dbReference type="InterPro" id="IPR011527">
    <property type="entry name" value="ABC1_TM_dom"/>
</dbReference>
<evidence type="ECO:0000256" key="2">
    <source>
        <dbReference type="ARBA" id="ARBA00022448"/>
    </source>
</evidence>
<dbReference type="AlphaFoldDB" id="A0A2M8LGH8"/>
<dbReference type="PROSITE" id="PS50929">
    <property type="entry name" value="ABC_TM1F"/>
    <property type="match status" value="1"/>
</dbReference>
<dbReference type="InterPro" id="IPR027417">
    <property type="entry name" value="P-loop_NTPase"/>
</dbReference>
<comment type="caution">
    <text evidence="11">The sequence shown here is derived from an EMBL/GenBank/DDBJ whole genome shotgun (WGS) entry which is preliminary data.</text>
</comment>
<evidence type="ECO:0000259" key="10">
    <source>
        <dbReference type="PROSITE" id="PS50929"/>
    </source>
</evidence>
<keyword evidence="5 11" id="KW-0067">ATP-binding</keyword>
<feature type="transmembrane region" description="Helical" evidence="8">
    <location>
        <begin position="172"/>
        <end position="192"/>
    </location>
</feature>